<gene>
    <name evidence="2" type="primary">g014</name>
</gene>
<name>A0A2C9CZV0_9CAUD</name>
<keyword evidence="3" id="KW-1185">Reference proteome</keyword>
<dbReference type="Gene3D" id="3.90.75.20">
    <property type="match status" value="1"/>
</dbReference>
<evidence type="ECO:0000313" key="2">
    <source>
        <dbReference type="EMBL" id="SOL37510.1"/>
    </source>
</evidence>
<accession>A0A2C9CZV0</accession>
<keyword evidence="2" id="KW-0378">Hydrolase</keyword>
<proteinExistence type="predicted"/>
<dbReference type="InterPro" id="IPR044925">
    <property type="entry name" value="His-Me_finger_sf"/>
</dbReference>
<dbReference type="SMART" id="SM00507">
    <property type="entry name" value="HNHc"/>
    <property type="match status" value="1"/>
</dbReference>
<keyword evidence="2" id="KW-0540">Nuclease</keyword>
<evidence type="ECO:0000313" key="3">
    <source>
        <dbReference type="Proteomes" id="UP000240303"/>
    </source>
</evidence>
<dbReference type="RefSeq" id="YP_009799042.1">
    <property type="nucleotide sequence ID" value="NC_047934.1"/>
</dbReference>
<dbReference type="KEGG" id="vg:54989521"/>
<reference evidence="3" key="1">
    <citation type="submission" date="2017-10" db="EMBL/GenBank/DDBJ databases">
        <authorList>
            <person name="Skurnik M."/>
        </authorList>
    </citation>
    <scope>NUCLEOTIDE SEQUENCE [LARGE SCALE GENOMIC DNA]</scope>
</reference>
<evidence type="ECO:0000259" key="1">
    <source>
        <dbReference type="SMART" id="SM00507"/>
    </source>
</evidence>
<dbReference type="InterPro" id="IPR003615">
    <property type="entry name" value="HNH_nuc"/>
</dbReference>
<dbReference type="SUPFAM" id="SSF54060">
    <property type="entry name" value="His-Me finger endonucleases"/>
    <property type="match status" value="1"/>
</dbReference>
<sequence>MRKSYKQFYKQPRNHIQVWVSANGPIPSGYYIDHIDGNPLNDNLDNLRLATPSENSRNMKTPSSNTTGLKGLSWCLLRLTWRGTLKVNYKQHSYRSKDLFDDVSWLFRTRREIHGQFARKR</sequence>
<dbReference type="GeneID" id="54989521"/>
<dbReference type="GO" id="GO:0004519">
    <property type="term" value="F:endonuclease activity"/>
    <property type="evidence" value="ECO:0007669"/>
    <property type="project" value="UniProtKB-KW"/>
</dbReference>
<keyword evidence="2" id="KW-0255">Endonuclease</keyword>
<feature type="domain" description="HNH nuclease" evidence="1">
    <location>
        <begin position="8"/>
        <end position="56"/>
    </location>
</feature>
<dbReference type="Pfam" id="PF13392">
    <property type="entry name" value="HNH_3"/>
    <property type="match status" value="1"/>
</dbReference>
<protein>
    <submittedName>
        <fullName evidence="2">Homing endonuclease</fullName>
    </submittedName>
</protein>
<organism evidence="2 3">
    <name type="scientific">Yersinia phage fPS-9</name>
    <dbReference type="NCBI Taxonomy" id="2052746"/>
    <lineage>
        <taxon>Viruses</taxon>
        <taxon>Duplodnaviria</taxon>
        <taxon>Heunggongvirae</taxon>
        <taxon>Uroviricota</taxon>
        <taxon>Caudoviricetes</taxon>
        <taxon>Autographivirales</taxon>
        <taxon>Autotranscriptaviridae</taxon>
        <taxon>Studiervirinae</taxon>
        <taxon>Helsettvirus</taxon>
        <taxon>Helsettvirus fPS9</taxon>
    </lineage>
</organism>
<dbReference type="EMBL" id="LT960606">
    <property type="protein sequence ID" value="SOL37510.1"/>
    <property type="molecule type" value="Genomic_DNA"/>
</dbReference>
<dbReference type="Proteomes" id="UP000240303">
    <property type="component" value="Segment"/>
</dbReference>